<dbReference type="SUPFAM" id="SSF54593">
    <property type="entry name" value="Glyoxalase/Bleomycin resistance protein/Dihydroxybiphenyl dioxygenase"/>
    <property type="match status" value="1"/>
</dbReference>
<dbReference type="InterPro" id="IPR025870">
    <property type="entry name" value="Glyoxalase-like_dom"/>
</dbReference>
<reference evidence="2" key="1">
    <citation type="submission" date="2021-02" db="EMBL/GenBank/DDBJ databases">
        <authorList>
            <person name="Nieuwenhuis M."/>
            <person name="Van De Peppel L.J.J."/>
        </authorList>
    </citation>
    <scope>NUCLEOTIDE SEQUENCE</scope>
    <source>
        <strain evidence="2">D49</strain>
    </source>
</reference>
<dbReference type="Proteomes" id="UP000717328">
    <property type="component" value="Unassembled WGS sequence"/>
</dbReference>
<comment type="caution">
    <text evidence="2">The sequence shown here is derived from an EMBL/GenBank/DDBJ whole genome shotgun (WGS) entry which is preliminary data.</text>
</comment>
<sequence length="293" mass="32611">MSDFSINNTNTKILDHIVHLAPPGSLRATSQQFRELGFKVIPGGTHTDGLTANALVILADGVYLELIAFTYPPWHFPPGSPERRERDAHPWASKIPGWIDYAFLGNGSLSSRISDIINERARHDHSGVTYAPEWASGRQRTDGRALRWVISAPDEQKHGRGTLPFFCGDITPRGWRVPSDPPSNMDHPCTAKGIKYILLLTESWDLLPLSRQLTSVIGALPTESESTEKQKIWNLDSVHHSHPQLILRTAITVSEREFITKVGTGIYEVAFAVDGRKEGHANTPYGRIVWTPV</sequence>
<dbReference type="Gene3D" id="3.10.180.10">
    <property type="entry name" value="2,3-Dihydroxybiphenyl 1,2-Dioxygenase, domain 1"/>
    <property type="match status" value="1"/>
</dbReference>
<gene>
    <name evidence="2" type="ORF">H0H81_006080</name>
</gene>
<evidence type="ECO:0000259" key="1">
    <source>
        <dbReference type="Pfam" id="PF13468"/>
    </source>
</evidence>
<name>A0A9P7K5L9_9AGAR</name>
<organism evidence="2 3">
    <name type="scientific">Sphagnurus paluster</name>
    <dbReference type="NCBI Taxonomy" id="117069"/>
    <lineage>
        <taxon>Eukaryota</taxon>
        <taxon>Fungi</taxon>
        <taxon>Dikarya</taxon>
        <taxon>Basidiomycota</taxon>
        <taxon>Agaricomycotina</taxon>
        <taxon>Agaricomycetes</taxon>
        <taxon>Agaricomycetidae</taxon>
        <taxon>Agaricales</taxon>
        <taxon>Tricholomatineae</taxon>
        <taxon>Lyophyllaceae</taxon>
        <taxon>Sphagnurus</taxon>
    </lineage>
</organism>
<dbReference type="PANTHER" id="PTHR40265">
    <property type="entry name" value="BLL2707 PROTEIN"/>
    <property type="match status" value="1"/>
</dbReference>
<evidence type="ECO:0000313" key="2">
    <source>
        <dbReference type="EMBL" id="KAG5639176.1"/>
    </source>
</evidence>
<reference evidence="2" key="2">
    <citation type="submission" date="2021-10" db="EMBL/GenBank/DDBJ databases">
        <title>Phylogenomics reveals ancestral predisposition of the termite-cultivated fungus Termitomyces towards a domesticated lifestyle.</title>
        <authorList>
            <person name="Auxier B."/>
            <person name="Grum-Grzhimaylo A."/>
            <person name="Cardenas M.E."/>
            <person name="Lodge J.D."/>
            <person name="Laessoe T."/>
            <person name="Pedersen O."/>
            <person name="Smith M.E."/>
            <person name="Kuyper T.W."/>
            <person name="Franco-Molano E.A."/>
            <person name="Baroni T.J."/>
            <person name="Aanen D.K."/>
        </authorList>
    </citation>
    <scope>NUCLEOTIDE SEQUENCE</scope>
    <source>
        <strain evidence="2">D49</strain>
    </source>
</reference>
<dbReference type="InterPro" id="IPR029068">
    <property type="entry name" value="Glyas_Bleomycin-R_OHBP_Dase"/>
</dbReference>
<dbReference type="Pfam" id="PF13468">
    <property type="entry name" value="Glyoxalase_3"/>
    <property type="match status" value="1"/>
</dbReference>
<dbReference type="AlphaFoldDB" id="A0A9P7K5L9"/>
<dbReference type="EMBL" id="JABCKI010005729">
    <property type="protein sequence ID" value="KAG5639176.1"/>
    <property type="molecule type" value="Genomic_DNA"/>
</dbReference>
<accession>A0A9P7K5L9</accession>
<proteinExistence type="predicted"/>
<dbReference type="PANTHER" id="PTHR40265:SF1">
    <property type="entry name" value="GLYOXALASE-LIKE DOMAIN-CONTAINING PROTEIN"/>
    <property type="match status" value="1"/>
</dbReference>
<feature type="domain" description="Glyoxalase-like" evidence="1">
    <location>
        <begin position="14"/>
        <end position="201"/>
    </location>
</feature>
<protein>
    <recommendedName>
        <fullName evidence="1">Glyoxalase-like domain-containing protein</fullName>
    </recommendedName>
</protein>
<evidence type="ECO:0000313" key="3">
    <source>
        <dbReference type="Proteomes" id="UP000717328"/>
    </source>
</evidence>
<dbReference type="OrthoDB" id="408973at2759"/>
<keyword evidence="3" id="KW-1185">Reference proteome</keyword>